<evidence type="ECO:0000313" key="1">
    <source>
        <dbReference type="EMBL" id="MBX73043.1"/>
    </source>
</evidence>
<sequence>MPSNLCLRLCRPSSKQLLVFNTINTSP</sequence>
<proteinExistence type="predicted"/>
<protein>
    <submittedName>
        <fullName evidence="1">Uncharacterized protein</fullName>
    </submittedName>
</protein>
<dbReference type="EMBL" id="GGEC01092559">
    <property type="protein sequence ID" value="MBX73043.1"/>
    <property type="molecule type" value="Transcribed_RNA"/>
</dbReference>
<name>A0A2P2R1C0_RHIMU</name>
<organism evidence="1">
    <name type="scientific">Rhizophora mucronata</name>
    <name type="common">Asiatic mangrove</name>
    <dbReference type="NCBI Taxonomy" id="61149"/>
    <lineage>
        <taxon>Eukaryota</taxon>
        <taxon>Viridiplantae</taxon>
        <taxon>Streptophyta</taxon>
        <taxon>Embryophyta</taxon>
        <taxon>Tracheophyta</taxon>
        <taxon>Spermatophyta</taxon>
        <taxon>Magnoliopsida</taxon>
        <taxon>eudicotyledons</taxon>
        <taxon>Gunneridae</taxon>
        <taxon>Pentapetalae</taxon>
        <taxon>rosids</taxon>
        <taxon>fabids</taxon>
        <taxon>Malpighiales</taxon>
        <taxon>Rhizophoraceae</taxon>
        <taxon>Rhizophora</taxon>
    </lineage>
</organism>
<reference evidence="1" key="1">
    <citation type="submission" date="2018-02" db="EMBL/GenBank/DDBJ databases">
        <title>Rhizophora mucronata_Transcriptome.</title>
        <authorList>
            <person name="Meera S.P."/>
            <person name="Sreeshan A."/>
            <person name="Augustine A."/>
        </authorList>
    </citation>
    <scope>NUCLEOTIDE SEQUENCE</scope>
    <source>
        <tissue evidence="1">Leaf</tissue>
    </source>
</reference>
<dbReference type="AlphaFoldDB" id="A0A2P2R1C0"/>
<accession>A0A2P2R1C0</accession>